<gene>
    <name evidence="7" type="ORF">ACFOHJ_06855</name>
</gene>
<accession>A0ABV7K6H3</accession>
<dbReference type="RefSeq" id="WP_378219744.1">
    <property type="nucleotide sequence ID" value="NZ_JBHRTK010000009.1"/>
</dbReference>
<evidence type="ECO:0000259" key="5">
    <source>
        <dbReference type="PROSITE" id="PS51077"/>
    </source>
</evidence>
<evidence type="ECO:0000256" key="3">
    <source>
        <dbReference type="ARBA" id="ARBA00023163"/>
    </source>
</evidence>
<evidence type="ECO:0000256" key="1">
    <source>
        <dbReference type="ARBA" id="ARBA00023015"/>
    </source>
</evidence>
<name>A0ABV7K6H3_9HYPH</name>
<proteinExistence type="predicted"/>
<dbReference type="Pfam" id="PF09339">
    <property type="entry name" value="HTH_IclR"/>
    <property type="match status" value="1"/>
</dbReference>
<evidence type="ECO:0000256" key="2">
    <source>
        <dbReference type="ARBA" id="ARBA00023125"/>
    </source>
</evidence>
<dbReference type="PANTHER" id="PTHR30136">
    <property type="entry name" value="HELIX-TURN-HELIX TRANSCRIPTIONAL REGULATOR, ICLR FAMILY"/>
    <property type="match status" value="1"/>
</dbReference>
<organism evidence="7 8">
    <name type="scientific">Aquamicrobium soli</name>
    <dbReference type="NCBI Taxonomy" id="1811518"/>
    <lineage>
        <taxon>Bacteria</taxon>
        <taxon>Pseudomonadati</taxon>
        <taxon>Pseudomonadota</taxon>
        <taxon>Alphaproteobacteria</taxon>
        <taxon>Hyphomicrobiales</taxon>
        <taxon>Phyllobacteriaceae</taxon>
        <taxon>Aquamicrobium</taxon>
    </lineage>
</organism>
<dbReference type="EMBL" id="JBHRTK010000009">
    <property type="protein sequence ID" value="MFC3205924.1"/>
    <property type="molecule type" value="Genomic_DNA"/>
</dbReference>
<evidence type="ECO:0000259" key="6">
    <source>
        <dbReference type="PROSITE" id="PS51078"/>
    </source>
</evidence>
<dbReference type="PROSITE" id="PS51077">
    <property type="entry name" value="HTH_ICLR"/>
    <property type="match status" value="1"/>
</dbReference>
<dbReference type="Gene3D" id="3.30.450.40">
    <property type="match status" value="1"/>
</dbReference>
<dbReference type="Pfam" id="PF01614">
    <property type="entry name" value="IclR_C"/>
    <property type="match status" value="1"/>
</dbReference>
<feature type="domain" description="HTH iclR-type" evidence="5">
    <location>
        <begin position="31"/>
        <end position="93"/>
    </location>
</feature>
<dbReference type="InterPro" id="IPR036390">
    <property type="entry name" value="WH_DNA-bd_sf"/>
</dbReference>
<dbReference type="InterPro" id="IPR029016">
    <property type="entry name" value="GAF-like_dom_sf"/>
</dbReference>
<dbReference type="InterPro" id="IPR050707">
    <property type="entry name" value="HTH_MetabolicPath_Reg"/>
</dbReference>
<feature type="domain" description="IclR-ED" evidence="6">
    <location>
        <begin position="94"/>
        <end position="273"/>
    </location>
</feature>
<dbReference type="SUPFAM" id="SSF46785">
    <property type="entry name" value="Winged helix' DNA-binding domain"/>
    <property type="match status" value="1"/>
</dbReference>
<reference evidence="8" key="1">
    <citation type="journal article" date="2019" name="Int. J. Syst. Evol. Microbiol.">
        <title>The Global Catalogue of Microorganisms (GCM) 10K type strain sequencing project: providing services to taxonomists for standard genome sequencing and annotation.</title>
        <authorList>
            <consortium name="The Broad Institute Genomics Platform"/>
            <consortium name="The Broad Institute Genome Sequencing Center for Infectious Disease"/>
            <person name="Wu L."/>
            <person name="Ma J."/>
        </authorList>
    </citation>
    <scope>NUCLEOTIDE SEQUENCE [LARGE SCALE GENOMIC DNA]</scope>
    <source>
        <strain evidence="8">KCTC 52165</strain>
    </source>
</reference>
<dbReference type="PROSITE" id="PS51078">
    <property type="entry name" value="ICLR_ED"/>
    <property type="match status" value="1"/>
</dbReference>
<dbReference type="SUPFAM" id="SSF55781">
    <property type="entry name" value="GAF domain-like"/>
    <property type="match status" value="1"/>
</dbReference>
<comment type="caution">
    <text evidence="7">The sequence shown here is derived from an EMBL/GenBank/DDBJ whole genome shotgun (WGS) entry which is preliminary data.</text>
</comment>
<keyword evidence="1" id="KW-0805">Transcription regulation</keyword>
<dbReference type="InterPro" id="IPR014757">
    <property type="entry name" value="Tscrpt_reg_IclR_C"/>
</dbReference>
<dbReference type="Gene3D" id="1.10.10.10">
    <property type="entry name" value="Winged helix-like DNA-binding domain superfamily/Winged helix DNA-binding domain"/>
    <property type="match status" value="1"/>
</dbReference>
<dbReference type="InterPro" id="IPR005471">
    <property type="entry name" value="Tscrpt_reg_IclR_N"/>
</dbReference>
<keyword evidence="3" id="KW-0804">Transcription</keyword>
<evidence type="ECO:0000313" key="8">
    <source>
        <dbReference type="Proteomes" id="UP001595583"/>
    </source>
</evidence>
<feature type="region of interest" description="Disordered" evidence="4">
    <location>
        <begin position="1"/>
        <end position="29"/>
    </location>
</feature>
<dbReference type="InterPro" id="IPR036388">
    <property type="entry name" value="WH-like_DNA-bd_sf"/>
</dbReference>
<dbReference type="SMART" id="SM00346">
    <property type="entry name" value="HTH_ICLR"/>
    <property type="match status" value="1"/>
</dbReference>
<protein>
    <submittedName>
        <fullName evidence="7">IclR family transcriptional regulator</fullName>
    </submittedName>
</protein>
<sequence length="295" mass="32416">MAKTLTPRPSTERKRSTAPKASRGDKERYGAPALEKGLDVLELLAGLSQGVTQSEIAQLLGRSLQEVYRVVMVLERRGFIQRRLGEDGYFLSNRMFDLANRHPPLSRLINLATPLMHEAARSATQALHMAILDSTSIRIVAQVDSPAPFGFRLRVGTKNPAMATASGRLLVALQTPVVQDWVMEDMRRNWAPQEAEALARRARLIRSRGYEMVTGESLQGITDVSFPLIDGSGVAQAALTMPYLAATRQTVGFDEACEIVFRAAETITRMLGGEPPKISFPLARIAARRPPSRPG</sequence>
<keyword evidence="8" id="KW-1185">Reference proteome</keyword>
<dbReference type="PANTHER" id="PTHR30136:SF7">
    <property type="entry name" value="HTH-TYPE TRANSCRIPTIONAL REGULATOR KDGR-RELATED"/>
    <property type="match status" value="1"/>
</dbReference>
<evidence type="ECO:0000313" key="7">
    <source>
        <dbReference type="EMBL" id="MFC3205924.1"/>
    </source>
</evidence>
<evidence type="ECO:0000256" key="4">
    <source>
        <dbReference type="SAM" id="MobiDB-lite"/>
    </source>
</evidence>
<keyword evidence="2" id="KW-0238">DNA-binding</keyword>
<dbReference type="Proteomes" id="UP001595583">
    <property type="component" value="Unassembled WGS sequence"/>
</dbReference>